<feature type="domain" description="At2g35280-like TPR" evidence="1">
    <location>
        <begin position="5"/>
        <end position="62"/>
    </location>
</feature>
<evidence type="ECO:0000259" key="1">
    <source>
        <dbReference type="Pfam" id="PF23310"/>
    </source>
</evidence>
<feature type="non-terminal residue" evidence="2">
    <location>
        <position position="90"/>
    </location>
</feature>
<reference evidence="2 3" key="1">
    <citation type="submission" date="2020-09" db="EMBL/GenBank/DDBJ databases">
        <title>De no assembly of potato wild relative species, Solanum commersonii.</title>
        <authorList>
            <person name="Cho K."/>
        </authorList>
    </citation>
    <scope>NUCLEOTIDE SEQUENCE [LARGE SCALE GENOMIC DNA]</scope>
    <source>
        <strain evidence="2">LZ3.2</strain>
        <tissue evidence="2">Leaf</tissue>
    </source>
</reference>
<dbReference type="Proteomes" id="UP000824120">
    <property type="component" value="Chromosome 7"/>
</dbReference>
<evidence type="ECO:0000313" key="3">
    <source>
        <dbReference type="Proteomes" id="UP000824120"/>
    </source>
</evidence>
<keyword evidence="3" id="KW-1185">Reference proteome</keyword>
<dbReference type="AlphaFoldDB" id="A0A9J5Y457"/>
<dbReference type="InterPro" id="IPR057136">
    <property type="entry name" value="At2g35280_TPR_dom"/>
</dbReference>
<accession>A0A9J5Y457</accession>
<protein>
    <recommendedName>
        <fullName evidence="1">At2g35280-like TPR domain-containing protein</fullName>
    </recommendedName>
</protein>
<gene>
    <name evidence="2" type="ORF">H5410_035903</name>
</gene>
<dbReference type="EMBL" id="JACXVP010000007">
    <property type="protein sequence ID" value="KAG5594671.1"/>
    <property type="molecule type" value="Genomic_DNA"/>
</dbReference>
<organism evidence="2 3">
    <name type="scientific">Solanum commersonii</name>
    <name type="common">Commerson's wild potato</name>
    <name type="synonym">Commerson's nightshade</name>
    <dbReference type="NCBI Taxonomy" id="4109"/>
    <lineage>
        <taxon>Eukaryota</taxon>
        <taxon>Viridiplantae</taxon>
        <taxon>Streptophyta</taxon>
        <taxon>Embryophyta</taxon>
        <taxon>Tracheophyta</taxon>
        <taxon>Spermatophyta</taxon>
        <taxon>Magnoliopsida</taxon>
        <taxon>eudicotyledons</taxon>
        <taxon>Gunneridae</taxon>
        <taxon>Pentapetalae</taxon>
        <taxon>asterids</taxon>
        <taxon>lamiids</taxon>
        <taxon>Solanales</taxon>
        <taxon>Solanaceae</taxon>
        <taxon>Solanoideae</taxon>
        <taxon>Solaneae</taxon>
        <taxon>Solanum</taxon>
    </lineage>
</organism>
<comment type="caution">
    <text evidence="2">The sequence shown here is derived from an EMBL/GenBank/DDBJ whole genome shotgun (WGS) entry which is preliminary data.</text>
</comment>
<name>A0A9J5Y457_SOLCO</name>
<dbReference type="Pfam" id="PF23310">
    <property type="entry name" value="TPR_27"/>
    <property type="match status" value="1"/>
</dbReference>
<proteinExistence type="predicted"/>
<sequence>MYRALGNLEALYRKGVFYFFNRNNPTSLGMINQAVYDGHIGASYVLAIISIFNAGESMREGGMWVPEPNLLGGRPICCTVHQVERIGHRN</sequence>
<dbReference type="OrthoDB" id="1293639at2759"/>
<evidence type="ECO:0000313" key="2">
    <source>
        <dbReference type="EMBL" id="KAG5594671.1"/>
    </source>
</evidence>